<feature type="domain" description="Phage capsid-like C-terminal" evidence="4">
    <location>
        <begin position="136"/>
        <end position="428"/>
    </location>
</feature>
<evidence type="ECO:0000256" key="3">
    <source>
        <dbReference type="SAM" id="MobiDB-lite"/>
    </source>
</evidence>
<dbReference type="Pfam" id="PF05065">
    <property type="entry name" value="Phage_capsid"/>
    <property type="match status" value="1"/>
</dbReference>
<proteinExistence type="predicted"/>
<comment type="subcellular location">
    <subcellularLocation>
        <location evidence="1">Virion</location>
    </subcellularLocation>
</comment>
<name>A0A0F9SS72_9ZZZZ</name>
<comment type="caution">
    <text evidence="5">The sequence shown here is derived from an EMBL/GenBank/DDBJ whole genome shotgun (WGS) entry which is preliminary data.</text>
</comment>
<feature type="region of interest" description="Disordered" evidence="3">
    <location>
        <begin position="62"/>
        <end position="89"/>
    </location>
</feature>
<dbReference type="NCBIfam" id="TIGR01554">
    <property type="entry name" value="major_cap_HK97"/>
    <property type="match status" value="1"/>
</dbReference>
<dbReference type="AlphaFoldDB" id="A0A0F9SS72"/>
<evidence type="ECO:0000259" key="4">
    <source>
        <dbReference type="Pfam" id="PF05065"/>
    </source>
</evidence>
<dbReference type="EMBL" id="LAZR01000420">
    <property type="protein sequence ID" value="KKN69719.1"/>
    <property type="molecule type" value="Genomic_DNA"/>
</dbReference>
<dbReference type="SUPFAM" id="SSF56563">
    <property type="entry name" value="Major capsid protein gp5"/>
    <property type="match status" value="1"/>
</dbReference>
<evidence type="ECO:0000256" key="1">
    <source>
        <dbReference type="ARBA" id="ARBA00004328"/>
    </source>
</evidence>
<protein>
    <recommendedName>
        <fullName evidence="4">Phage capsid-like C-terminal domain-containing protein</fullName>
    </recommendedName>
</protein>
<gene>
    <name evidence="5" type="ORF">LCGC14_0438190</name>
</gene>
<organism evidence="5">
    <name type="scientific">marine sediment metagenome</name>
    <dbReference type="NCBI Taxonomy" id="412755"/>
    <lineage>
        <taxon>unclassified sequences</taxon>
        <taxon>metagenomes</taxon>
        <taxon>ecological metagenomes</taxon>
    </lineage>
</organism>
<dbReference type="InterPro" id="IPR024455">
    <property type="entry name" value="Phage_capsid"/>
</dbReference>
<dbReference type="Gene3D" id="3.30.2400.10">
    <property type="entry name" value="Major capsid protein gp5"/>
    <property type="match status" value="1"/>
</dbReference>
<reference evidence="5" key="1">
    <citation type="journal article" date="2015" name="Nature">
        <title>Complex archaea that bridge the gap between prokaryotes and eukaryotes.</title>
        <authorList>
            <person name="Spang A."/>
            <person name="Saw J.H."/>
            <person name="Jorgensen S.L."/>
            <person name="Zaremba-Niedzwiedzka K."/>
            <person name="Martijn J."/>
            <person name="Lind A.E."/>
            <person name="van Eijk R."/>
            <person name="Schleper C."/>
            <person name="Guy L."/>
            <person name="Ettema T.J."/>
        </authorList>
    </citation>
    <scope>NUCLEOTIDE SEQUENCE</scope>
</reference>
<accession>A0A0F9SS72</accession>
<sequence>MDKILELRTRRAGIIDQMDALLASVPDGDDMTAEQVTAFDALKAQDDKAATELTRLEDLERRRAAAARTPEPLPGSAAPVAGTTPAKPAEKGLTFGRMVRTIAAAGGNHYVAQQLAEASGDSGLFANQNMSTGTAGGFLVPEDVSTEVIELLRPVSVVTAMGPRIVPMPNGNMTTNRRVSGANFGYGGEQEDAPATGYEYGQVKLSAKKLSGIIPVSNDLLRSSSTAVDRMIRDDAVEDAAQIQDRHFLRGAGTEYKPKGFRYQHIGTPFEATHILTMTAIPDVQKVDNDLGAMELALGNNNIVYTGAHWIMSPRSAMFLTNLRDGNGNKVYPEMGDNMLRKKPVHITTEIPDNLGGTGVASEIMLVHPAHVMVGEHMGIEIAMSTEAAYKDASGTMQAAFSRDETLMRMIMQHDIGLRHLAALSIMTGVTWGAPG</sequence>
<dbReference type="GO" id="GO:0044423">
    <property type="term" value="C:virion component"/>
    <property type="evidence" value="ECO:0007669"/>
    <property type="project" value="UniProtKB-KW"/>
</dbReference>
<evidence type="ECO:0000313" key="5">
    <source>
        <dbReference type="EMBL" id="KKN69719.1"/>
    </source>
</evidence>
<dbReference type="InterPro" id="IPR054612">
    <property type="entry name" value="Phage_capsid-like_C"/>
</dbReference>
<keyword evidence="2" id="KW-0946">Virion</keyword>
<evidence type="ECO:0000256" key="2">
    <source>
        <dbReference type="ARBA" id="ARBA00022844"/>
    </source>
</evidence>